<sequence length="359" mass="39862">MNRVLLSTRKGLVELSGRDGGLHYDKTHFIGDPVSVTATDAEGRWWAALNLGHFGTKLHRSEDRGRTWREIAVPAYPEKPEDPDDPNTWTLQQIWCLEVDPKVPGRLWAGTIPGGLFRSDDYGDSWVLNEALWSVPERKGWFGGGYDQPGIHSVAIHPQDSNHLTVGVSCGGVWKSHDGGDSWTLVGEGLRAAFMPEDMQFNKAIQDVHRLVVSPTDPNRVWVQHHNGVFVSSDGAETFTELEPEPSAFGFAVAVHPTDPDRAWFVPGKKDEFRYPVDLAMLVNRTNDAGKRFTAQREGLPQEACFDLVYRHGLAVDDTGDRLVMGSTTGNVWFSDDGGSRWQSVSTHMPPIYAVAFAE</sequence>
<evidence type="ECO:0008006" key="3">
    <source>
        <dbReference type="Google" id="ProtNLM"/>
    </source>
</evidence>
<dbReference type="CDD" id="cd15482">
    <property type="entry name" value="Sialidase_non-viral"/>
    <property type="match status" value="1"/>
</dbReference>
<dbReference type="SUPFAM" id="SSF110296">
    <property type="entry name" value="Oligoxyloglucan reducing end-specific cellobiohydrolase"/>
    <property type="match status" value="1"/>
</dbReference>
<dbReference type="AlphaFoldDB" id="A0A918KTA6"/>
<dbReference type="RefSeq" id="WP_189613136.1">
    <property type="nucleotide sequence ID" value="NZ_BMXR01000016.1"/>
</dbReference>
<dbReference type="Gene3D" id="2.130.10.10">
    <property type="entry name" value="YVTN repeat-like/Quinoprotein amine dehydrogenase"/>
    <property type="match status" value="1"/>
</dbReference>
<dbReference type="PANTHER" id="PTHR43739:SF5">
    <property type="entry name" value="EXO-ALPHA-SIALIDASE"/>
    <property type="match status" value="1"/>
</dbReference>
<comment type="caution">
    <text evidence="1">The sequence shown here is derived from an EMBL/GenBank/DDBJ whole genome shotgun (WGS) entry which is preliminary data.</text>
</comment>
<name>A0A918KTA6_9GAMM</name>
<evidence type="ECO:0000313" key="1">
    <source>
        <dbReference type="EMBL" id="GGX72972.1"/>
    </source>
</evidence>
<organism evidence="1 2">
    <name type="scientific">Saccharospirillum salsuginis</name>
    <dbReference type="NCBI Taxonomy" id="418750"/>
    <lineage>
        <taxon>Bacteria</taxon>
        <taxon>Pseudomonadati</taxon>
        <taxon>Pseudomonadota</taxon>
        <taxon>Gammaproteobacteria</taxon>
        <taxon>Oceanospirillales</taxon>
        <taxon>Saccharospirillaceae</taxon>
        <taxon>Saccharospirillum</taxon>
    </lineage>
</organism>
<keyword evidence="2" id="KW-1185">Reference proteome</keyword>
<proteinExistence type="predicted"/>
<dbReference type="InterPro" id="IPR015943">
    <property type="entry name" value="WD40/YVTN_repeat-like_dom_sf"/>
</dbReference>
<accession>A0A918KTA6</accession>
<evidence type="ECO:0000313" key="2">
    <source>
        <dbReference type="Proteomes" id="UP000626148"/>
    </source>
</evidence>
<dbReference type="GO" id="GO:0010411">
    <property type="term" value="P:xyloglucan metabolic process"/>
    <property type="evidence" value="ECO:0007669"/>
    <property type="project" value="TreeGrafter"/>
</dbReference>
<reference evidence="1" key="2">
    <citation type="submission" date="2020-09" db="EMBL/GenBank/DDBJ databases">
        <authorList>
            <person name="Sun Q."/>
            <person name="Kim S."/>
        </authorList>
    </citation>
    <scope>NUCLEOTIDE SEQUENCE</scope>
    <source>
        <strain evidence="1">KCTC 22169</strain>
    </source>
</reference>
<reference evidence="1" key="1">
    <citation type="journal article" date="2014" name="Int. J. Syst. Evol. Microbiol.">
        <title>Complete genome sequence of Corynebacterium casei LMG S-19264T (=DSM 44701T), isolated from a smear-ripened cheese.</title>
        <authorList>
            <consortium name="US DOE Joint Genome Institute (JGI-PGF)"/>
            <person name="Walter F."/>
            <person name="Albersmeier A."/>
            <person name="Kalinowski J."/>
            <person name="Ruckert C."/>
        </authorList>
    </citation>
    <scope>NUCLEOTIDE SEQUENCE</scope>
    <source>
        <strain evidence="1">KCTC 22169</strain>
    </source>
</reference>
<dbReference type="EMBL" id="BMXR01000016">
    <property type="protein sequence ID" value="GGX72972.1"/>
    <property type="molecule type" value="Genomic_DNA"/>
</dbReference>
<dbReference type="PANTHER" id="PTHR43739">
    <property type="entry name" value="XYLOGLUCANASE (EUROFUNG)"/>
    <property type="match status" value="1"/>
</dbReference>
<dbReference type="Proteomes" id="UP000626148">
    <property type="component" value="Unassembled WGS sequence"/>
</dbReference>
<gene>
    <name evidence="1" type="ORF">GCM10007392_45440</name>
</gene>
<dbReference type="InterPro" id="IPR052025">
    <property type="entry name" value="Xyloglucanase_GH74"/>
</dbReference>
<protein>
    <recommendedName>
        <fullName evidence="3">BNR/Asp-box repeat-containing protein</fullName>
    </recommendedName>
</protein>